<dbReference type="Proteomes" id="UP001176521">
    <property type="component" value="Unassembled WGS sequence"/>
</dbReference>
<dbReference type="GO" id="GO:0006508">
    <property type="term" value="P:proteolysis"/>
    <property type="evidence" value="ECO:0007669"/>
    <property type="project" value="UniProtKB-KW"/>
</dbReference>
<proteinExistence type="inferred from homology"/>
<keyword evidence="2" id="KW-0645">Protease</keyword>
<comment type="caution">
    <text evidence="6">The sequence shown here is derived from an EMBL/GenBank/DDBJ whole genome shotgun (WGS) entry which is preliminary data.</text>
</comment>
<sequence>MAPTTLPQRPSTPPPPPVADPATVDAVDEQGNRILYKYALVTGFSQFAHLDPNPSWLAVKPLHNVVLDLGVRSVLDEEERGGDQRGEERGKKQVRTKVLIQCIQVPVAWRAVLDLVPRLHTPGLPSAPSPFAEPWLDPKGEQSGWGGDGRSFPLGYSHLRLPPLGGKAHRWDFVLHVGTGRNGAIALENLAHKDGYRAQSLDVRKESPPAIVVAHPKVPTDEVQAQNRHVGQNEDGMVDSEKASRALPSAHWSLTSLLHTMLRGLLNLFHPARLVPTPASAPAPAPSTNEKSPASSSPFFFAPLASDQEDRGFGQAYEPFAREEHTLLNLDALQACLLQPNSDSSPGAHGPIRQSHDPGRYLCDFIYYTSLAESRRACEAEADKRQEAREDGASSGRTPVLFIHCPDVGQPQSSAQVTAVLRDVVRWVCEQS</sequence>
<name>A0AAN6GEL3_9BASI</name>
<evidence type="ECO:0000256" key="5">
    <source>
        <dbReference type="SAM" id="MobiDB-lite"/>
    </source>
</evidence>
<keyword evidence="4" id="KW-0788">Thiol protease</keyword>
<comment type="similarity">
    <text evidence="1">Belongs to the peptidase C15 family.</text>
</comment>
<keyword evidence="7" id="KW-1185">Reference proteome</keyword>
<feature type="region of interest" description="Disordered" evidence="5">
    <location>
        <begin position="1"/>
        <end position="22"/>
    </location>
</feature>
<gene>
    <name evidence="6" type="ORF">OC842_003203</name>
</gene>
<dbReference type="PANTHER" id="PTHR23402">
    <property type="entry name" value="PROTEASE FAMILY C15 PYROGLUTAMYL-PEPTIDASE I-RELATED"/>
    <property type="match status" value="1"/>
</dbReference>
<organism evidence="6 7">
    <name type="scientific">Tilletia horrida</name>
    <dbReference type="NCBI Taxonomy" id="155126"/>
    <lineage>
        <taxon>Eukaryota</taxon>
        <taxon>Fungi</taxon>
        <taxon>Dikarya</taxon>
        <taxon>Basidiomycota</taxon>
        <taxon>Ustilaginomycotina</taxon>
        <taxon>Exobasidiomycetes</taxon>
        <taxon>Tilletiales</taxon>
        <taxon>Tilletiaceae</taxon>
        <taxon>Tilletia</taxon>
    </lineage>
</organism>
<dbReference type="PANTHER" id="PTHR23402:SF1">
    <property type="entry name" value="PYROGLUTAMYL-PEPTIDASE I"/>
    <property type="match status" value="1"/>
</dbReference>
<protein>
    <recommendedName>
        <fullName evidence="8">Peptidase C15, pyroglutamyl peptidase I-like protein</fullName>
    </recommendedName>
</protein>
<dbReference type="EMBL" id="JAPDMQ010000153">
    <property type="protein sequence ID" value="KAK0532743.1"/>
    <property type="molecule type" value="Genomic_DNA"/>
</dbReference>
<dbReference type="SUPFAM" id="SSF53182">
    <property type="entry name" value="Pyrrolidone carboxyl peptidase (pyroglutamate aminopeptidase)"/>
    <property type="match status" value="1"/>
</dbReference>
<reference evidence="6" key="1">
    <citation type="journal article" date="2023" name="PhytoFront">
        <title>Draft Genome Resources of Seven Strains of Tilletia horrida, Causal Agent of Kernel Smut of Rice.</title>
        <authorList>
            <person name="Khanal S."/>
            <person name="Antony Babu S."/>
            <person name="Zhou X.G."/>
        </authorList>
    </citation>
    <scope>NUCLEOTIDE SEQUENCE</scope>
    <source>
        <strain evidence="6">TX3</strain>
    </source>
</reference>
<evidence type="ECO:0000256" key="4">
    <source>
        <dbReference type="ARBA" id="ARBA00022807"/>
    </source>
</evidence>
<dbReference type="InterPro" id="IPR016125">
    <property type="entry name" value="Peptidase_C15-like"/>
</dbReference>
<evidence type="ECO:0000256" key="1">
    <source>
        <dbReference type="ARBA" id="ARBA00006641"/>
    </source>
</evidence>
<evidence type="ECO:0000256" key="2">
    <source>
        <dbReference type="ARBA" id="ARBA00022670"/>
    </source>
</evidence>
<evidence type="ECO:0000313" key="6">
    <source>
        <dbReference type="EMBL" id="KAK0532743.1"/>
    </source>
</evidence>
<dbReference type="AlphaFoldDB" id="A0AAN6GEL3"/>
<dbReference type="InterPro" id="IPR036440">
    <property type="entry name" value="Peptidase_C15-like_sf"/>
</dbReference>
<feature type="compositionally biased region" description="Pro residues" evidence="5">
    <location>
        <begin position="10"/>
        <end position="19"/>
    </location>
</feature>
<evidence type="ECO:0000313" key="7">
    <source>
        <dbReference type="Proteomes" id="UP001176521"/>
    </source>
</evidence>
<evidence type="ECO:0000256" key="3">
    <source>
        <dbReference type="ARBA" id="ARBA00022801"/>
    </source>
</evidence>
<accession>A0AAN6GEL3</accession>
<keyword evidence="3" id="KW-0378">Hydrolase</keyword>
<dbReference type="GO" id="GO:0008234">
    <property type="term" value="F:cysteine-type peptidase activity"/>
    <property type="evidence" value="ECO:0007669"/>
    <property type="project" value="UniProtKB-KW"/>
</dbReference>
<dbReference type="Gene3D" id="3.40.630.20">
    <property type="entry name" value="Peptidase C15, pyroglutamyl peptidase I-like"/>
    <property type="match status" value="2"/>
</dbReference>
<feature type="compositionally biased region" description="Low complexity" evidence="5">
    <location>
        <begin position="286"/>
        <end position="301"/>
    </location>
</feature>
<evidence type="ECO:0008006" key="8">
    <source>
        <dbReference type="Google" id="ProtNLM"/>
    </source>
</evidence>
<feature type="region of interest" description="Disordered" evidence="5">
    <location>
        <begin position="279"/>
        <end position="301"/>
    </location>
</feature>